<dbReference type="InterPro" id="IPR036156">
    <property type="entry name" value="Beta-gal/glucu_dom_sf"/>
</dbReference>
<evidence type="ECO:0000259" key="6">
    <source>
        <dbReference type="Pfam" id="PF02836"/>
    </source>
</evidence>
<evidence type="ECO:0000313" key="11">
    <source>
        <dbReference type="Proteomes" id="UP000251402"/>
    </source>
</evidence>
<dbReference type="RefSeq" id="WP_112576041.1">
    <property type="nucleotide sequence ID" value="NZ_CP043450.1"/>
</dbReference>
<dbReference type="Gene3D" id="2.60.40.10">
    <property type="entry name" value="Immunoglobulins"/>
    <property type="match status" value="2"/>
</dbReference>
<dbReference type="Pfam" id="PF02837">
    <property type="entry name" value="Glyco_hydro_2_N"/>
    <property type="match status" value="1"/>
</dbReference>
<name>A0A5C1HUU3_9SPHI</name>
<dbReference type="InterPro" id="IPR032311">
    <property type="entry name" value="DUF4982"/>
</dbReference>
<feature type="domain" description="Glycoside hydrolase family 2 immunoglobulin-like beta-sandwich" evidence="5">
    <location>
        <begin position="194"/>
        <end position="299"/>
    </location>
</feature>
<dbReference type="GO" id="GO:0004553">
    <property type="term" value="F:hydrolase activity, hydrolyzing O-glycosyl compounds"/>
    <property type="evidence" value="ECO:0007669"/>
    <property type="project" value="InterPro"/>
</dbReference>
<accession>A0A5C1HUU3</accession>
<dbReference type="InterPro" id="IPR006102">
    <property type="entry name" value="Ig-like_GH2"/>
</dbReference>
<organism evidence="10 11">
    <name type="scientific">Mucilaginibacter rubeus</name>
    <dbReference type="NCBI Taxonomy" id="2027860"/>
    <lineage>
        <taxon>Bacteria</taxon>
        <taxon>Pseudomonadati</taxon>
        <taxon>Bacteroidota</taxon>
        <taxon>Sphingobacteriia</taxon>
        <taxon>Sphingobacteriales</taxon>
        <taxon>Sphingobacteriaceae</taxon>
        <taxon>Mucilaginibacter</taxon>
    </lineage>
</organism>
<evidence type="ECO:0000313" key="10">
    <source>
        <dbReference type="EMBL" id="QEM09349.1"/>
    </source>
</evidence>
<dbReference type="Proteomes" id="UP000251402">
    <property type="component" value="Chromosome"/>
</dbReference>
<dbReference type="Gene3D" id="3.20.20.80">
    <property type="entry name" value="Glycosidases"/>
    <property type="match status" value="1"/>
</dbReference>
<dbReference type="EMBL" id="CP043450">
    <property type="protein sequence ID" value="QEM09349.1"/>
    <property type="molecule type" value="Genomic_DNA"/>
</dbReference>
<dbReference type="InterPro" id="IPR021720">
    <property type="entry name" value="Malectin_dom"/>
</dbReference>
<dbReference type="InterPro" id="IPR013783">
    <property type="entry name" value="Ig-like_fold"/>
</dbReference>
<comment type="similarity">
    <text evidence="1">Belongs to the glycosyl hydrolase 2 family.</text>
</comment>
<dbReference type="Pfam" id="PF16355">
    <property type="entry name" value="DUF4982"/>
    <property type="match status" value="1"/>
</dbReference>
<proteinExistence type="inferred from homology"/>
<dbReference type="AlphaFoldDB" id="A0A5C1HUU3"/>
<dbReference type="InterPro" id="IPR006104">
    <property type="entry name" value="Glyco_hydro_2_N"/>
</dbReference>
<evidence type="ECO:0000256" key="1">
    <source>
        <dbReference type="ARBA" id="ARBA00007401"/>
    </source>
</evidence>
<dbReference type="SUPFAM" id="SSF49303">
    <property type="entry name" value="beta-Galactosidase/glucuronidase domain"/>
    <property type="match status" value="1"/>
</dbReference>
<dbReference type="Pfam" id="PF00703">
    <property type="entry name" value="Glyco_hydro_2"/>
    <property type="match status" value="1"/>
</dbReference>
<dbReference type="OrthoDB" id="9801077at2"/>
<evidence type="ECO:0000256" key="4">
    <source>
        <dbReference type="SAM" id="SignalP"/>
    </source>
</evidence>
<dbReference type="PANTHER" id="PTHR42732:SF1">
    <property type="entry name" value="BETA-MANNOSIDASE"/>
    <property type="match status" value="1"/>
</dbReference>
<gene>
    <name evidence="10" type="ORF">DEO27_004735</name>
</gene>
<dbReference type="InterPro" id="IPR006103">
    <property type="entry name" value="Glyco_hydro_2_cat"/>
</dbReference>
<feature type="signal peptide" evidence="4">
    <location>
        <begin position="1"/>
        <end position="20"/>
    </location>
</feature>
<dbReference type="Gene3D" id="2.60.120.260">
    <property type="entry name" value="Galactose-binding domain-like"/>
    <property type="match status" value="1"/>
</dbReference>
<keyword evidence="4" id="KW-0732">Signal</keyword>
<dbReference type="Pfam" id="PF11721">
    <property type="entry name" value="Malectin"/>
    <property type="match status" value="1"/>
</dbReference>
<keyword evidence="2" id="KW-0378">Hydrolase</keyword>
<dbReference type="PANTHER" id="PTHR42732">
    <property type="entry name" value="BETA-GALACTOSIDASE"/>
    <property type="match status" value="1"/>
</dbReference>
<dbReference type="GO" id="GO:0005975">
    <property type="term" value="P:carbohydrate metabolic process"/>
    <property type="evidence" value="ECO:0007669"/>
    <property type="project" value="InterPro"/>
</dbReference>
<sequence length="890" mass="99586">MFKKITVSLILCFCSAYLFAQTIKQSINTSWAFHKGDIAGLPTAATDASAWQKISLPHSWNTTDANDDEPGYYRGIGWYKKTIYVPAQWKYKQLSLFFEGANEVAEVYVNGKLAGKHIGGYTAFNIPINSYLKPFGKDSLTANEVMVKLDNSHNEDIPPLDADFTFYGGIYRDVYIVASNPIAFDSELASPGIKIKTPAVSAEKGDVLIEGMVNNLSSKKTKVRVISEVVDADGKIVAKLQSALSLAAGNKLSFSQKQTVSNPHLWSPDEPYLYHVVSRIVDASTGQQLDESGSALGFRWFSFDADKGFFLNGNPVKLIGANRHQDFQGMANAIPDAINIHDMELLKAMGANFIRIAHYPQDPSVLEACDRLGILASVETPEVNRITETTAFADNAKHMQLEMIRQNFNHPSIIIWAYMNEVEISPRYKSGSDEQKKYFVNLVNLAKQIDSLTRKEDPSRYTMIPCHGDFDRYYNTGLAAVPQIVGWNLYYGWYAKDFAGLDKFLEKHHQMLPTKPMIITEFGADADSRLHSFEPVRFDKTVEYEVKYHQYYLDRIKKLPFVAGGAIWNLVDFNAEQRQEATPHINTKGLLTNDRQPKESYFFYQANLLKQPFIKIGTSMLKAGNGNENNVCQQPVNVYSNQPQVKLWLNGKLLENKTVQEGIATFNVPFVSGKNTLKATAGDGDSLEDFMAVDFNLIPHNLSNPQTPFTELNVSLGDKRQLVDDKLHQVWIPEQPYTKGSWGYVGGEVFTLGQNGQLPYGSNKNILETNYDPIYQTQRVGLSDFKLDVPAGKYEVTLHFAELTTNDNSPQLVYNLNNSTQKQTAIARSFDVLINGQTVIEGLSNSNYLEPLKAYSTKIPVTVDADGITISFKAITGQAILNAVQVRKVY</sequence>
<evidence type="ECO:0000259" key="8">
    <source>
        <dbReference type="Pfam" id="PF11721"/>
    </source>
</evidence>
<dbReference type="Pfam" id="PF02836">
    <property type="entry name" value="Glyco_hydro_2_C"/>
    <property type="match status" value="1"/>
</dbReference>
<feature type="chain" id="PRO_5023044693" evidence="4">
    <location>
        <begin position="21"/>
        <end position="890"/>
    </location>
</feature>
<feature type="domain" description="Glycoside hydrolase family 2 catalytic" evidence="6">
    <location>
        <begin position="306"/>
        <end position="606"/>
    </location>
</feature>
<dbReference type="KEGG" id="mrub:DEO27_004735"/>
<dbReference type="SUPFAM" id="SSF51445">
    <property type="entry name" value="(Trans)glycosidases"/>
    <property type="match status" value="1"/>
</dbReference>
<keyword evidence="3" id="KW-0326">Glycosidase</keyword>
<protein>
    <submittedName>
        <fullName evidence="10">DUF4982 domain-containing protein</fullName>
    </submittedName>
</protein>
<reference evidence="10" key="1">
    <citation type="submission" date="2019-08" db="EMBL/GenBank/DDBJ databases">
        <title>Comparative genome analysis confer to the adaptation heavy metal polluted environment.</title>
        <authorList>
            <person name="Li Y."/>
        </authorList>
    </citation>
    <scope>NUCLEOTIDE SEQUENCE [LARGE SCALE GENOMIC DNA]</scope>
    <source>
        <strain evidence="10">P1</strain>
    </source>
</reference>
<feature type="domain" description="Glycosyl hydrolases family 2 sugar binding" evidence="7">
    <location>
        <begin position="66"/>
        <end position="177"/>
    </location>
</feature>
<feature type="domain" description="DUF4982" evidence="9">
    <location>
        <begin position="635"/>
        <end position="681"/>
    </location>
</feature>
<dbReference type="InterPro" id="IPR017853">
    <property type="entry name" value="GH"/>
</dbReference>
<evidence type="ECO:0000259" key="7">
    <source>
        <dbReference type="Pfam" id="PF02837"/>
    </source>
</evidence>
<evidence type="ECO:0000259" key="9">
    <source>
        <dbReference type="Pfam" id="PF16355"/>
    </source>
</evidence>
<keyword evidence="11" id="KW-1185">Reference proteome</keyword>
<feature type="domain" description="Malectin" evidence="8">
    <location>
        <begin position="762"/>
        <end position="878"/>
    </location>
</feature>
<dbReference type="SUPFAM" id="SSF49785">
    <property type="entry name" value="Galactose-binding domain-like"/>
    <property type="match status" value="1"/>
</dbReference>
<dbReference type="Gene3D" id="2.60.120.430">
    <property type="entry name" value="Galactose-binding lectin"/>
    <property type="match status" value="1"/>
</dbReference>
<dbReference type="PRINTS" id="PR00132">
    <property type="entry name" value="GLHYDRLASE2"/>
</dbReference>
<dbReference type="InterPro" id="IPR051913">
    <property type="entry name" value="GH2_Domain-Containing"/>
</dbReference>
<dbReference type="InterPro" id="IPR006101">
    <property type="entry name" value="Glyco_hydro_2"/>
</dbReference>
<evidence type="ECO:0000256" key="3">
    <source>
        <dbReference type="ARBA" id="ARBA00023295"/>
    </source>
</evidence>
<dbReference type="InterPro" id="IPR008979">
    <property type="entry name" value="Galactose-bd-like_sf"/>
</dbReference>
<evidence type="ECO:0000256" key="2">
    <source>
        <dbReference type="ARBA" id="ARBA00022801"/>
    </source>
</evidence>
<evidence type="ECO:0000259" key="5">
    <source>
        <dbReference type="Pfam" id="PF00703"/>
    </source>
</evidence>